<proteinExistence type="predicted"/>
<evidence type="ECO:0000259" key="2">
    <source>
        <dbReference type="Pfam" id="PF04043"/>
    </source>
</evidence>
<dbReference type="InterPro" id="IPR035513">
    <property type="entry name" value="Invertase/methylesterase_inhib"/>
</dbReference>
<dbReference type="InterPro" id="IPR006501">
    <property type="entry name" value="Pectinesterase_inhib_dom"/>
</dbReference>
<dbReference type="Pfam" id="PF04043">
    <property type="entry name" value="PMEI"/>
    <property type="match status" value="1"/>
</dbReference>
<feature type="signal peptide" evidence="1">
    <location>
        <begin position="1"/>
        <end position="18"/>
    </location>
</feature>
<comment type="caution">
    <text evidence="3">The sequence shown here is derived from an EMBL/GenBank/DDBJ whole genome shotgun (WGS) entry which is preliminary data.</text>
</comment>
<dbReference type="GO" id="GO:0004857">
    <property type="term" value="F:enzyme inhibitor activity"/>
    <property type="evidence" value="ECO:0007669"/>
    <property type="project" value="InterPro"/>
</dbReference>
<dbReference type="EMBL" id="AMZH03003289">
    <property type="protein sequence ID" value="RRT72803.1"/>
    <property type="molecule type" value="Genomic_DNA"/>
</dbReference>
<dbReference type="Gene3D" id="1.20.140.40">
    <property type="entry name" value="Invertase/pectin methylesterase inhibitor family protein"/>
    <property type="match status" value="1"/>
</dbReference>
<evidence type="ECO:0000256" key="1">
    <source>
        <dbReference type="SAM" id="SignalP"/>
    </source>
</evidence>
<gene>
    <name evidence="3" type="ORF">B296_00034120</name>
</gene>
<sequence length="127" mass="13384">MLSNRVVLVFFLVPLAAAAAPPPSVSPAAACRSSFYPKLCIALLSPLRFPSNQYEYGRYSVKQALKQARRTATILDRYLSGSSGGARAHRAVGGGGALEDCRELAGLNAGYLAAVQAELGRGARVMD</sequence>
<dbReference type="Proteomes" id="UP000287651">
    <property type="component" value="Unassembled WGS sequence"/>
</dbReference>
<reference evidence="3 4" key="1">
    <citation type="journal article" date="2014" name="Agronomy (Basel)">
        <title>A Draft Genome Sequence for Ensete ventricosum, the Drought-Tolerant Tree Against Hunger.</title>
        <authorList>
            <person name="Harrison J."/>
            <person name="Moore K.A."/>
            <person name="Paszkiewicz K."/>
            <person name="Jones T."/>
            <person name="Grant M."/>
            <person name="Ambacheew D."/>
            <person name="Muzemil S."/>
            <person name="Studholme D.J."/>
        </authorList>
    </citation>
    <scope>NUCLEOTIDE SEQUENCE [LARGE SCALE GENOMIC DNA]</scope>
</reference>
<evidence type="ECO:0000313" key="4">
    <source>
        <dbReference type="Proteomes" id="UP000287651"/>
    </source>
</evidence>
<feature type="domain" description="Pectinesterase inhibitor" evidence="2">
    <location>
        <begin position="28"/>
        <end position="119"/>
    </location>
</feature>
<name>A0A427A9A8_ENSVE</name>
<organism evidence="3 4">
    <name type="scientific">Ensete ventricosum</name>
    <name type="common">Abyssinian banana</name>
    <name type="synonym">Musa ensete</name>
    <dbReference type="NCBI Taxonomy" id="4639"/>
    <lineage>
        <taxon>Eukaryota</taxon>
        <taxon>Viridiplantae</taxon>
        <taxon>Streptophyta</taxon>
        <taxon>Embryophyta</taxon>
        <taxon>Tracheophyta</taxon>
        <taxon>Spermatophyta</taxon>
        <taxon>Magnoliopsida</taxon>
        <taxon>Liliopsida</taxon>
        <taxon>Zingiberales</taxon>
        <taxon>Musaceae</taxon>
        <taxon>Ensete</taxon>
    </lineage>
</organism>
<accession>A0A427A9A8</accession>
<evidence type="ECO:0000313" key="3">
    <source>
        <dbReference type="EMBL" id="RRT72803.1"/>
    </source>
</evidence>
<protein>
    <recommendedName>
        <fullName evidence="2">Pectinesterase inhibitor domain-containing protein</fullName>
    </recommendedName>
</protein>
<dbReference type="SUPFAM" id="SSF101148">
    <property type="entry name" value="Plant invertase/pectin methylesterase inhibitor"/>
    <property type="match status" value="1"/>
</dbReference>
<dbReference type="AlphaFoldDB" id="A0A427A9A8"/>
<feature type="non-terminal residue" evidence="3">
    <location>
        <position position="127"/>
    </location>
</feature>
<keyword evidence="1" id="KW-0732">Signal</keyword>
<feature type="chain" id="PRO_5019259762" description="Pectinesterase inhibitor domain-containing protein" evidence="1">
    <location>
        <begin position="19"/>
        <end position="127"/>
    </location>
</feature>